<sequence>MTGRDLIIIASSNSQIGGGHLSRQLVLADEALRRGWEVSLIGHMRAHEMTLLRGRGIEYFAVSDHRSLAEHLIAIQSISQKIRNGILVIDNYELLEPFTQMRDELGLPQVHFEDGGGFENLADVIVNSGLSNSENFEIANIPSERCSFSIVGPQAAMIRSDLKTIKKARRLISDNPHDLLGYVNFGLSNKRKLLNIIFSQLESLNNFGWTVVEGIPDSNLKRVCRSEGGGKRATVPMKRVMLSADFAIGGGGLSAYERAYVGIPSVTVVLSDNQRGIAKILQQAGAAITLDTRWTTESDLLAGALEQLGDPEIRAQMSQAGKTAVDGLGAGRVMNQIERL</sequence>
<name>A0A7D4PX01_9MICO</name>
<dbReference type="AlphaFoldDB" id="A0A7D4PX01"/>
<dbReference type="SUPFAM" id="SSF53756">
    <property type="entry name" value="UDP-Glycosyltransferase/glycogen phosphorylase"/>
    <property type="match status" value="1"/>
</dbReference>
<dbReference type="EMBL" id="CP054056">
    <property type="protein sequence ID" value="QKJ25044.1"/>
    <property type="molecule type" value="Genomic_DNA"/>
</dbReference>
<proteinExistence type="predicted"/>
<dbReference type="Gene3D" id="3.40.50.11190">
    <property type="match status" value="1"/>
</dbReference>
<reference evidence="1 2" key="1">
    <citation type="submission" date="2020-05" db="EMBL/GenBank/DDBJ databases">
        <title>Aquirufa sp. strain 15G-AUS-rot a new Aquirufa species.</title>
        <authorList>
            <person name="Pitt A."/>
            <person name="Hahn M.W."/>
        </authorList>
    </citation>
    <scope>NUCLEOTIDE SEQUENCE [LARGE SCALE GENOMIC DNA]</scope>
    <source>
        <strain evidence="1 2">15G-AUS-rot</strain>
    </source>
</reference>
<keyword evidence="2" id="KW-1185">Reference proteome</keyword>
<evidence type="ECO:0000313" key="1">
    <source>
        <dbReference type="EMBL" id="QKJ25044.1"/>
    </source>
</evidence>
<evidence type="ECO:0000313" key="2">
    <source>
        <dbReference type="Proteomes" id="UP000501003"/>
    </source>
</evidence>
<dbReference type="Gene3D" id="3.40.50.2000">
    <property type="entry name" value="Glycogen Phosphorylase B"/>
    <property type="match status" value="1"/>
</dbReference>
<accession>A0A7D4PX01</accession>
<gene>
    <name evidence="1" type="ORF">HRU87_02255</name>
</gene>
<protein>
    <recommendedName>
        <fullName evidence="3">UDP-2,4-diacetamido-2,4, 6-trideoxy-beta-L-altropyranose hydrolase</fullName>
    </recommendedName>
</protein>
<evidence type="ECO:0008006" key="3">
    <source>
        <dbReference type="Google" id="ProtNLM"/>
    </source>
</evidence>
<dbReference type="Proteomes" id="UP000501003">
    <property type="component" value="Chromosome"/>
</dbReference>
<dbReference type="KEGG" id="aqg:HRU87_02255"/>
<dbReference type="RefSeq" id="WP_173493341.1">
    <property type="nucleotide sequence ID" value="NZ_CP054056.1"/>
</dbReference>
<organism evidence="1 2">
    <name type="scientific">Aquiluna borgnonia</name>
    <dbReference type="NCBI Taxonomy" id="2499157"/>
    <lineage>
        <taxon>Bacteria</taxon>
        <taxon>Bacillati</taxon>
        <taxon>Actinomycetota</taxon>
        <taxon>Actinomycetes</taxon>
        <taxon>Micrococcales</taxon>
        <taxon>Microbacteriaceae</taxon>
        <taxon>Luna cluster</taxon>
        <taxon>Luna-1 subcluster</taxon>
        <taxon>Aquiluna</taxon>
    </lineage>
</organism>